<evidence type="ECO:0000313" key="2">
    <source>
        <dbReference type="Proteomes" id="UP001153076"/>
    </source>
</evidence>
<proteinExistence type="predicted"/>
<sequence length="230" mass="25400">MYVMFPDVIPNSSYMLCNRAVVAFACCIKPKTRASLDKDPKEPVALGKAGSVPSICDVDNSAANSQRNSLAVSTLSKPLDNADDRSPNPSSEFVNHGKFKLLPVSIATAFLWFEKQVFFTSVNMLVAGLLLWSQTREQWVGEKKKTSKGLRFRDPKLRLADSWSITNYIAVSVIDICSCATIANRPALVMQSGCNLRKLTREQQAICGASPSRCKISIHRSSTNERTSRH</sequence>
<protein>
    <submittedName>
        <fullName evidence="1">Uncharacterized protein</fullName>
    </submittedName>
</protein>
<accession>A0A9Q1L1K0</accession>
<reference evidence="1" key="1">
    <citation type="submission" date="2022-04" db="EMBL/GenBank/DDBJ databases">
        <title>Carnegiea gigantea Genome sequencing and assembly v2.</title>
        <authorList>
            <person name="Copetti D."/>
            <person name="Sanderson M.J."/>
            <person name="Burquez A."/>
            <person name="Wojciechowski M.F."/>
        </authorList>
    </citation>
    <scope>NUCLEOTIDE SEQUENCE</scope>
    <source>
        <strain evidence="1">SGP5-SGP5p</strain>
        <tissue evidence="1">Aerial part</tissue>
    </source>
</reference>
<dbReference type="EMBL" id="JAKOGI010000002">
    <property type="protein sequence ID" value="KAJ8452808.1"/>
    <property type="molecule type" value="Genomic_DNA"/>
</dbReference>
<evidence type="ECO:0000313" key="1">
    <source>
        <dbReference type="EMBL" id="KAJ8452808.1"/>
    </source>
</evidence>
<dbReference type="AlphaFoldDB" id="A0A9Q1L1K0"/>
<organism evidence="1 2">
    <name type="scientific">Carnegiea gigantea</name>
    <dbReference type="NCBI Taxonomy" id="171969"/>
    <lineage>
        <taxon>Eukaryota</taxon>
        <taxon>Viridiplantae</taxon>
        <taxon>Streptophyta</taxon>
        <taxon>Embryophyta</taxon>
        <taxon>Tracheophyta</taxon>
        <taxon>Spermatophyta</taxon>
        <taxon>Magnoliopsida</taxon>
        <taxon>eudicotyledons</taxon>
        <taxon>Gunneridae</taxon>
        <taxon>Pentapetalae</taxon>
        <taxon>Caryophyllales</taxon>
        <taxon>Cactineae</taxon>
        <taxon>Cactaceae</taxon>
        <taxon>Cactoideae</taxon>
        <taxon>Echinocereeae</taxon>
        <taxon>Carnegiea</taxon>
    </lineage>
</organism>
<keyword evidence="2" id="KW-1185">Reference proteome</keyword>
<dbReference type="Proteomes" id="UP001153076">
    <property type="component" value="Unassembled WGS sequence"/>
</dbReference>
<dbReference type="OrthoDB" id="1896025at2759"/>
<name>A0A9Q1L1K0_9CARY</name>
<dbReference type="PANTHER" id="PTHR33373:SF1">
    <property type="entry name" value="DUF4050 DOMAIN-CONTAINING PROTEIN"/>
    <property type="match status" value="1"/>
</dbReference>
<dbReference type="PANTHER" id="PTHR33373">
    <property type="entry name" value="OS07G0479600 PROTEIN"/>
    <property type="match status" value="1"/>
</dbReference>
<comment type="caution">
    <text evidence="1">The sequence shown here is derived from an EMBL/GenBank/DDBJ whole genome shotgun (WGS) entry which is preliminary data.</text>
</comment>
<gene>
    <name evidence="1" type="ORF">Cgig2_014571</name>
</gene>